<feature type="transmembrane region" description="Helical" evidence="2">
    <location>
        <begin position="30"/>
        <end position="47"/>
    </location>
</feature>
<accession>A0A0D5XZ95</accession>
<feature type="compositionally biased region" description="Basic and acidic residues" evidence="1">
    <location>
        <begin position="74"/>
        <end position="92"/>
    </location>
</feature>
<organism evidence="3 4">
    <name type="scientific">Pseudomonas chlororaphis</name>
    <dbReference type="NCBI Taxonomy" id="587753"/>
    <lineage>
        <taxon>Bacteria</taxon>
        <taxon>Pseudomonadati</taxon>
        <taxon>Pseudomonadota</taxon>
        <taxon>Gammaproteobacteria</taxon>
        <taxon>Pseudomonadales</taxon>
        <taxon>Pseudomonadaceae</taxon>
        <taxon>Pseudomonas</taxon>
    </lineage>
</organism>
<feature type="transmembrane region" description="Helical" evidence="2">
    <location>
        <begin position="53"/>
        <end position="71"/>
    </location>
</feature>
<proteinExistence type="predicted"/>
<dbReference type="AlphaFoldDB" id="A0A0D5XZ95"/>
<dbReference type="Proteomes" id="UP000032748">
    <property type="component" value="Chromosome"/>
</dbReference>
<dbReference type="EMBL" id="CP011110">
    <property type="protein sequence ID" value="AKA24386.1"/>
    <property type="molecule type" value="Genomic_DNA"/>
</dbReference>
<dbReference type="OrthoDB" id="8549575at2"/>
<protein>
    <recommendedName>
        <fullName evidence="5">Amino acid transporter</fullName>
    </recommendedName>
</protein>
<keyword evidence="2" id="KW-0812">Transmembrane</keyword>
<evidence type="ECO:0000313" key="3">
    <source>
        <dbReference type="EMBL" id="AKA24386.1"/>
    </source>
</evidence>
<evidence type="ECO:0000313" key="4">
    <source>
        <dbReference type="Proteomes" id="UP000032748"/>
    </source>
</evidence>
<evidence type="ECO:0000256" key="1">
    <source>
        <dbReference type="SAM" id="MobiDB-lite"/>
    </source>
</evidence>
<sequence length="92" mass="10546">MDYLDWLQWPAMLVTVLAAWLIGSLKPGRRVAGFVCFMLSNLLWVLWGWHAHAWALIVLQVCLGIMNLRGLRKNTADGEPDRPGVFDRDARR</sequence>
<feature type="region of interest" description="Disordered" evidence="1">
    <location>
        <begin position="73"/>
        <end position="92"/>
    </location>
</feature>
<evidence type="ECO:0008006" key="5">
    <source>
        <dbReference type="Google" id="ProtNLM"/>
    </source>
</evidence>
<name>A0A0D5XZ95_9PSED</name>
<reference evidence="3 4" key="1">
    <citation type="journal article" date="2015" name="Mol. Plant Microbe Interact.">
        <title>Comparative Genomic Analysis of Pseudomonas chlororaphis PCL1606 Reveals New Insight into Antifungal Compounds Involved in Biocontrol.</title>
        <authorList>
            <person name="Calderon C.E."/>
            <person name="Ramos C."/>
            <person name="de Vicente A."/>
            <person name="Cazorla F.M."/>
        </authorList>
    </citation>
    <scope>NUCLEOTIDE SEQUENCE [LARGE SCALE GENOMIC DNA]</scope>
    <source>
        <strain evidence="3 4">PCL1606</strain>
    </source>
</reference>
<gene>
    <name evidence="3" type="ORF">PCL1606_29350</name>
</gene>
<feature type="transmembrane region" description="Helical" evidence="2">
    <location>
        <begin position="6"/>
        <end position="23"/>
    </location>
</feature>
<dbReference type="RefSeq" id="WP_045883005.1">
    <property type="nucleotide sequence ID" value="NZ_CP011110.1"/>
</dbReference>
<keyword evidence="2" id="KW-1133">Transmembrane helix</keyword>
<dbReference type="PATRIC" id="fig|587753.10.peg.2925"/>
<dbReference type="KEGG" id="pcz:PCL1606_29350"/>
<keyword evidence="2" id="KW-0472">Membrane</keyword>
<evidence type="ECO:0000256" key="2">
    <source>
        <dbReference type="SAM" id="Phobius"/>
    </source>
</evidence>